<dbReference type="KEGG" id="lrs:PX52LOC_01925"/>
<dbReference type="GO" id="GO:0009103">
    <property type="term" value="P:lipopolysaccharide biosynthetic process"/>
    <property type="evidence" value="ECO:0007669"/>
    <property type="project" value="UniProtKB-KW"/>
</dbReference>
<dbReference type="GO" id="GO:0099621">
    <property type="term" value="F:undecaprenyl-phosphate 4-deoxy-4-formamido-L-arabinose transferase activity"/>
    <property type="evidence" value="ECO:0007669"/>
    <property type="project" value="TreeGrafter"/>
</dbReference>
<evidence type="ECO:0000256" key="5">
    <source>
        <dbReference type="ARBA" id="ARBA00022985"/>
    </source>
</evidence>
<dbReference type="Pfam" id="PF00535">
    <property type="entry name" value="Glycos_transf_2"/>
    <property type="match status" value="1"/>
</dbReference>
<dbReference type="SUPFAM" id="SSF53448">
    <property type="entry name" value="Nucleotide-diphospho-sugar transferases"/>
    <property type="match status" value="1"/>
</dbReference>
<dbReference type="CDD" id="cd04187">
    <property type="entry name" value="DPM1_like_bac"/>
    <property type="match status" value="1"/>
</dbReference>
<accession>A0A5C1A8F1</accession>
<dbReference type="InterPro" id="IPR029044">
    <property type="entry name" value="Nucleotide-diphossugar_trans"/>
</dbReference>
<keyword evidence="5" id="KW-0448">Lipopolysaccharide biosynthesis</keyword>
<evidence type="ECO:0000313" key="11">
    <source>
        <dbReference type="Proteomes" id="UP000324974"/>
    </source>
</evidence>
<evidence type="ECO:0000256" key="2">
    <source>
        <dbReference type="ARBA" id="ARBA00022676"/>
    </source>
</evidence>
<dbReference type="EMBL" id="CP042425">
    <property type="protein sequence ID" value="QEL15020.1"/>
    <property type="molecule type" value="Genomic_DNA"/>
</dbReference>
<reference evidence="11" key="1">
    <citation type="submission" date="2019-08" db="EMBL/GenBank/DDBJ databases">
        <title>Limnoglobus roseus gen. nov., sp. nov., a novel freshwater planctomycete with a giant genome from the family Gemmataceae.</title>
        <authorList>
            <person name="Kulichevskaya I.S."/>
            <person name="Naumoff D.G."/>
            <person name="Miroshnikov K."/>
            <person name="Ivanova A."/>
            <person name="Philippov D.A."/>
            <person name="Hakobyan A."/>
            <person name="Rijpstra I.C."/>
            <person name="Sinninghe Damste J.S."/>
            <person name="Liesack W."/>
            <person name="Dedysh S.N."/>
        </authorList>
    </citation>
    <scope>NUCLEOTIDE SEQUENCE [LARGE SCALE GENOMIC DNA]</scope>
    <source>
        <strain evidence="11">PX52</strain>
    </source>
</reference>
<gene>
    <name evidence="10" type="ORF">PX52LOC_01925</name>
</gene>
<keyword evidence="2" id="KW-0328">Glycosyltransferase</keyword>
<keyword evidence="4 8" id="KW-0812">Transmembrane</keyword>
<dbReference type="Proteomes" id="UP000324974">
    <property type="component" value="Chromosome"/>
</dbReference>
<sequence length="321" mass="35796">MTRPAPIPDLLSLVIPVYNEKDSLLTLLAEIDGAVRGAGLTNVEILFIDDGSRDGSWEMVQQLAAQDTRVHGVRFRRNFGKAAALNIGLRRAAGDVVMTLDADLQDDPKEIPRFMQAVKSGTDVVSGYKKVRHDPWHKVFPSRVFNWMVSKLTGVKLHDHNCGFKAYRGEVIREVRLYGDLHRYVPVLAHEAGFTVGELVINHRPRKFGHSKFGARRFLKGFLDLISVWFRTTFGYRPMHAFGTLAVLLGSVGIALHLLLTFVPVGNTISNLFGLLPVLCLVFAAQSVFTGLLAEYVLARSTPDDPYRVAEMTLDPTQRTK</sequence>
<dbReference type="AlphaFoldDB" id="A0A5C1A8F1"/>
<dbReference type="RefSeq" id="WP_178132544.1">
    <property type="nucleotide sequence ID" value="NZ_CP042425.1"/>
</dbReference>
<dbReference type="InterPro" id="IPR050256">
    <property type="entry name" value="Glycosyltransferase_2"/>
</dbReference>
<feature type="domain" description="Glycosyltransferase 2-like" evidence="9">
    <location>
        <begin position="12"/>
        <end position="174"/>
    </location>
</feature>
<dbReference type="Gene3D" id="3.90.550.10">
    <property type="entry name" value="Spore Coat Polysaccharide Biosynthesis Protein SpsA, Chain A"/>
    <property type="match status" value="1"/>
</dbReference>
<protein>
    <submittedName>
        <fullName evidence="10">GT2 family glycosyltransferase</fullName>
    </submittedName>
</protein>
<keyword evidence="7 8" id="KW-0472">Membrane</keyword>
<keyword evidence="6 8" id="KW-1133">Transmembrane helix</keyword>
<dbReference type="PANTHER" id="PTHR48090:SF3">
    <property type="entry name" value="UNDECAPRENYL-PHOSPHATE 4-DEOXY-4-FORMAMIDO-L-ARABINOSE TRANSFERASE"/>
    <property type="match status" value="1"/>
</dbReference>
<evidence type="ECO:0000259" key="9">
    <source>
        <dbReference type="Pfam" id="PF00535"/>
    </source>
</evidence>
<evidence type="ECO:0000256" key="4">
    <source>
        <dbReference type="ARBA" id="ARBA00022692"/>
    </source>
</evidence>
<evidence type="ECO:0000256" key="7">
    <source>
        <dbReference type="ARBA" id="ARBA00023136"/>
    </source>
</evidence>
<dbReference type="GO" id="GO:0005886">
    <property type="term" value="C:plasma membrane"/>
    <property type="evidence" value="ECO:0007669"/>
    <property type="project" value="TreeGrafter"/>
</dbReference>
<proteinExistence type="predicted"/>
<keyword evidence="1" id="KW-1003">Cell membrane</keyword>
<evidence type="ECO:0000256" key="8">
    <source>
        <dbReference type="SAM" id="Phobius"/>
    </source>
</evidence>
<evidence type="ECO:0000313" key="10">
    <source>
        <dbReference type="EMBL" id="QEL15020.1"/>
    </source>
</evidence>
<organism evidence="10 11">
    <name type="scientific">Limnoglobus roseus</name>
    <dbReference type="NCBI Taxonomy" id="2598579"/>
    <lineage>
        <taxon>Bacteria</taxon>
        <taxon>Pseudomonadati</taxon>
        <taxon>Planctomycetota</taxon>
        <taxon>Planctomycetia</taxon>
        <taxon>Gemmatales</taxon>
        <taxon>Gemmataceae</taxon>
        <taxon>Limnoglobus</taxon>
    </lineage>
</organism>
<evidence type="ECO:0000256" key="3">
    <source>
        <dbReference type="ARBA" id="ARBA00022679"/>
    </source>
</evidence>
<keyword evidence="11" id="KW-1185">Reference proteome</keyword>
<feature type="transmembrane region" description="Helical" evidence="8">
    <location>
        <begin position="241"/>
        <end position="263"/>
    </location>
</feature>
<dbReference type="PANTHER" id="PTHR48090">
    <property type="entry name" value="UNDECAPRENYL-PHOSPHATE 4-DEOXY-4-FORMAMIDO-L-ARABINOSE TRANSFERASE-RELATED"/>
    <property type="match status" value="1"/>
</dbReference>
<evidence type="ECO:0000256" key="1">
    <source>
        <dbReference type="ARBA" id="ARBA00022475"/>
    </source>
</evidence>
<feature type="transmembrane region" description="Helical" evidence="8">
    <location>
        <begin position="275"/>
        <end position="298"/>
    </location>
</feature>
<evidence type="ECO:0000256" key="6">
    <source>
        <dbReference type="ARBA" id="ARBA00022989"/>
    </source>
</evidence>
<dbReference type="InterPro" id="IPR001173">
    <property type="entry name" value="Glyco_trans_2-like"/>
</dbReference>
<keyword evidence="3 10" id="KW-0808">Transferase</keyword>
<name>A0A5C1A8F1_9BACT</name>